<keyword evidence="13" id="KW-1185">Reference proteome</keyword>
<evidence type="ECO:0000256" key="8">
    <source>
        <dbReference type="ARBA" id="ARBA00022989"/>
    </source>
</evidence>
<keyword evidence="8 10" id="KW-1133">Transmembrane helix</keyword>
<organism evidence="12 13">
    <name type="scientific">Holothuria leucospilota</name>
    <name type="common">Black long sea cucumber</name>
    <name type="synonym">Mertensiothuria leucospilota</name>
    <dbReference type="NCBI Taxonomy" id="206669"/>
    <lineage>
        <taxon>Eukaryota</taxon>
        <taxon>Metazoa</taxon>
        <taxon>Echinodermata</taxon>
        <taxon>Eleutherozoa</taxon>
        <taxon>Echinozoa</taxon>
        <taxon>Holothuroidea</taxon>
        <taxon>Aspidochirotacea</taxon>
        <taxon>Aspidochirotida</taxon>
        <taxon>Holothuriidae</taxon>
        <taxon>Holothuria</taxon>
    </lineage>
</organism>
<dbReference type="OrthoDB" id="10067964at2759"/>
<feature type="chain" id="PRO_5040391192" description="Protein amnionless" evidence="11">
    <location>
        <begin position="20"/>
        <end position="456"/>
    </location>
</feature>
<accession>A0A9Q1CJN4</accession>
<proteinExistence type="predicted"/>
<dbReference type="GO" id="GO:0030139">
    <property type="term" value="C:endocytic vesicle"/>
    <property type="evidence" value="ECO:0007669"/>
    <property type="project" value="TreeGrafter"/>
</dbReference>
<dbReference type="Proteomes" id="UP001152320">
    <property type="component" value="Chromosome 3"/>
</dbReference>
<dbReference type="PANTHER" id="PTHR14995:SF2">
    <property type="entry name" value="PROTEIN AMNIONLESS"/>
    <property type="match status" value="1"/>
</dbReference>
<feature type="signal peptide" evidence="11">
    <location>
        <begin position="1"/>
        <end position="19"/>
    </location>
</feature>
<dbReference type="EMBL" id="JAIZAY010000003">
    <property type="protein sequence ID" value="KAJ8045694.1"/>
    <property type="molecule type" value="Genomic_DNA"/>
</dbReference>
<evidence type="ECO:0000256" key="9">
    <source>
        <dbReference type="ARBA" id="ARBA00023136"/>
    </source>
</evidence>
<gene>
    <name evidence="12" type="ORF">HOLleu_08746</name>
</gene>
<dbReference type="Pfam" id="PF14828">
    <property type="entry name" value="Amnionless"/>
    <property type="match status" value="1"/>
</dbReference>
<evidence type="ECO:0000256" key="6">
    <source>
        <dbReference type="ARBA" id="ARBA00022729"/>
    </source>
</evidence>
<feature type="transmembrane region" description="Helical" evidence="10">
    <location>
        <begin position="344"/>
        <end position="367"/>
    </location>
</feature>
<dbReference type="GO" id="GO:0016324">
    <property type="term" value="C:apical plasma membrane"/>
    <property type="evidence" value="ECO:0007669"/>
    <property type="project" value="TreeGrafter"/>
</dbReference>
<keyword evidence="9 10" id="KW-0472">Membrane</keyword>
<evidence type="ECO:0000256" key="10">
    <source>
        <dbReference type="SAM" id="Phobius"/>
    </source>
</evidence>
<dbReference type="AlphaFoldDB" id="A0A9Q1CJN4"/>
<comment type="caution">
    <text evidence="12">The sequence shown here is derived from an EMBL/GenBank/DDBJ whole genome shotgun (WGS) entry which is preliminary data.</text>
</comment>
<keyword evidence="6 11" id="KW-0732">Signal</keyword>
<protein>
    <recommendedName>
        <fullName evidence="2">Protein amnionless</fullName>
    </recommendedName>
</protein>
<evidence type="ECO:0000256" key="2">
    <source>
        <dbReference type="ARBA" id="ARBA00021200"/>
    </source>
</evidence>
<sequence>MKILFFITLLCVFAAVVSGVIRWNKNVNFDNKDNWDLGRAPCASDKVIIPEESTSVFLQMNGTLKELILPMEGEIILANISFSRDNPEYWLNPLNWDTDGSIPVESDQVPCEYDDVVFPNDSQFYVGLNEIVYASTMTIGGQLFSTSSQASAFLSSPSGQSQFEVTNRAYISLSGVPCGDTTGCQCGNNDEETLQKICGYVDSCPQIACENPVKPIGSCCSICGGYLTMDYDARFFSFEDTKEKLASDYNLDSGQTTDSGNKVKRQSDNPTVTMYMSKTEPGKVQVVLTDNVPGAENGKQASMMAQQINADIENDPAAFGLTSAEVTYSGDTAKLSGDGISGGATAGIVIVLVIAIILVVSIIFIMVRRQPFMFSKDEPLDADIEMPSMEKKYMEELPSPEVLTAGFDNPMYDKPIQENLYADPTKTTQANGVEDKGPIVDVEGGFSNPMSMTADC</sequence>
<comment type="subcellular location">
    <subcellularLocation>
        <location evidence="1">Cell membrane</location>
        <topology evidence="1">Single-pass type I membrane protein</topology>
    </subcellularLocation>
</comment>
<keyword evidence="4" id="KW-1003">Cell membrane</keyword>
<reference evidence="12" key="1">
    <citation type="submission" date="2021-10" db="EMBL/GenBank/DDBJ databases">
        <title>Tropical sea cucumber genome reveals ecological adaptation and Cuvierian tubules defense mechanism.</title>
        <authorList>
            <person name="Chen T."/>
        </authorList>
    </citation>
    <scope>NUCLEOTIDE SEQUENCE</scope>
    <source>
        <strain evidence="12">Nanhai2018</strain>
        <tissue evidence="12">Muscle</tissue>
    </source>
</reference>
<evidence type="ECO:0000256" key="5">
    <source>
        <dbReference type="ARBA" id="ARBA00022692"/>
    </source>
</evidence>
<evidence type="ECO:0000256" key="7">
    <source>
        <dbReference type="ARBA" id="ARBA00022927"/>
    </source>
</evidence>
<dbReference type="PANTHER" id="PTHR14995">
    <property type="entry name" value="AMNIONLESS"/>
    <property type="match status" value="1"/>
</dbReference>
<evidence type="ECO:0000256" key="4">
    <source>
        <dbReference type="ARBA" id="ARBA00022475"/>
    </source>
</evidence>
<keyword evidence="7" id="KW-0653">Protein transport</keyword>
<evidence type="ECO:0000256" key="1">
    <source>
        <dbReference type="ARBA" id="ARBA00004251"/>
    </source>
</evidence>
<name>A0A9Q1CJN4_HOLLE</name>
<keyword evidence="3" id="KW-0813">Transport</keyword>
<dbReference type="InterPro" id="IPR026112">
    <property type="entry name" value="AMN"/>
</dbReference>
<dbReference type="GO" id="GO:0006898">
    <property type="term" value="P:receptor-mediated endocytosis"/>
    <property type="evidence" value="ECO:0007669"/>
    <property type="project" value="TreeGrafter"/>
</dbReference>
<dbReference type="GO" id="GO:0015031">
    <property type="term" value="P:protein transport"/>
    <property type="evidence" value="ECO:0007669"/>
    <property type="project" value="UniProtKB-KW"/>
</dbReference>
<evidence type="ECO:0000313" key="12">
    <source>
        <dbReference type="EMBL" id="KAJ8045694.1"/>
    </source>
</evidence>
<keyword evidence="5 10" id="KW-0812">Transmembrane</keyword>
<evidence type="ECO:0000256" key="3">
    <source>
        <dbReference type="ARBA" id="ARBA00022448"/>
    </source>
</evidence>
<evidence type="ECO:0000256" key="11">
    <source>
        <dbReference type="SAM" id="SignalP"/>
    </source>
</evidence>
<evidence type="ECO:0000313" key="13">
    <source>
        <dbReference type="Proteomes" id="UP001152320"/>
    </source>
</evidence>